<dbReference type="InterPro" id="IPR027417">
    <property type="entry name" value="P-loop_NTPase"/>
</dbReference>
<dbReference type="GO" id="GO:0003724">
    <property type="term" value="F:RNA helicase activity"/>
    <property type="evidence" value="ECO:0007669"/>
    <property type="project" value="UniProtKB-EC"/>
</dbReference>
<keyword evidence="3 6" id="KW-0347">Helicase</keyword>
<dbReference type="CDD" id="cd12252">
    <property type="entry name" value="RRM_DbpA"/>
    <property type="match status" value="1"/>
</dbReference>
<feature type="domain" description="Helicase ATP-binding" evidence="8">
    <location>
        <begin position="30"/>
        <end position="205"/>
    </location>
</feature>
<dbReference type="GO" id="GO:0005829">
    <property type="term" value="C:cytosol"/>
    <property type="evidence" value="ECO:0007669"/>
    <property type="project" value="TreeGrafter"/>
</dbReference>
<dbReference type="PROSITE" id="PS00039">
    <property type="entry name" value="DEAD_ATP_HELICASE"/>
    <property type="match status" value="1"/>
</dbReference>
<feature type="compositionally biased region" description="Basic residues" evidence="7">
    <location>
        <begin position="575"/>
        <end position="585"/>
    </location>
</feature>
<dbReference type="SMART" id="SM00487">
    <property type="entry name" value="DEXDc"/>
    <property type="match status" value="1"/>
</dbReference>
<dbReference type="GO" id="GO:0016787">
    <property type="term" value="F:hydrolase activity"/>
    <property type="evidence" value="ECO:0007669"/>
    <property type="project" value="UniProtKB-KW"/>
</dbReference>
<dbReference type="SMART" id="SM00490">
    <property type="entry name" value="HELICc"/>
    <property type="match status" value="1"/>
</dbReference>
<gene>
    <name evidence="10" type="primary">cshA</name>
    <name evidence="10" type="ORF">SGRAN_1130</name>
</gene>
<dbReference type="AlphaFoldDB" id="A0AA86L2L4"/>
<feature type="compositionally biased region" description="Basic and acidic residues" evidence="7">
    <location>
        <begin position="439"/>
        <end position="459"/>
    </location>
</feature>
<evidence type="ECO:0000313" key="11">
    <source>
        <dbReference type="Proteomes" id="UP000058599"/>
    </source>
</evidence>
<reference evidence="10 11" key="1">
    <citation type="journal article" date="2016" name="BMC Genomics">
        <title>Genomic analysis of the nitrate-respiring Sphingopyxis granuli (formerly Sphingomonas macrogoltabida) strain TFA.</title>
        <authorList>
            <person name="Garcia-Romero I."/>
            <person name="Perez-Pulido A.J."/>
            <person name="Gonzalez-Flores Y.E."/>
            <person name="Reyes-Ramirez F."/>
            <person name="Santero E."/>
            <person name="Floriano B."/>
        </authorList>
    </citation>
    <scope>NUCLEOTIDE SEQUENCE [LARGE SCALE GENOMIC DNA]</scope>
    <source>
        <strain evidence="10 11">TFA</strain>
    </source>
</reference>
<dbReference type="InterPro" id="IPR014001">
    <property type="entry name" value="Helicase_ATP-bd"/>
</dbReference>
<dbReference type="InterPro" id="IPR012677">
    <property type="entry name" value="Nucleotide-bd_a/b_plait_sf"/>
</dbReference>
<dbReference type="Pfam" id="PF00271">
    <property type="entry name" value="Helicase_C"/>
    <property type="match status" value="1"/>
</dbReference>
<keyword evidence="2 6" id="KW-0378">Hydrolase</keyword>
<dbReference type="InterPro" id="IPR044742">
    <property type="entry name" value="DEAD/DEAH_RhlB"/>
</dbReference>
<dbReference type="CDD" id="cd00268">
    <property type="entry name" value="DEADc"/>
    <property type="match status" value="1"/>
</dbReference>
<evidence type="ECO:0000256" key="5">
    <source>
        <dbReference type="ARBA" id="ARBA00038437"/>
    </source>
</evidence>
<dbReference type="GO" id="GO:0005524">
    <property type="term" value="F:ATP binding"/>
    <property type="evidence" value="ECO:0007669"/>
    <property type="project" value="UniProtKB-KW"/>
</dbReference>
<organism evidence="10 11">
    <name type="scientific">Sphingopyxis granuli</name>
    <dbReference type="NCBI Taxonomy" id="267128"/>
    <lineage>
        <taxon>Bacteria</taxon>
        <taxon>Pseudomonadati</taxon>
        <taxon>Pseudomonadota</taxon>
        <taxon>Alphaproteobacteria</taxon>
        <taxon>Sphingomonadales</taxon>
        <taxon>Sphingomonadaceae</taxon>
        <taxon>Sphingopyxis</taxon>
    </lineage>
</organism>
<evidence type="ECO:0000259" key="9">
    <source>
        <dbReference type="PROSITE" id="PS51194"/>
    </source>
</evidence>
<sequence length="585" mass="64063">MAFDHLPPALADALGARDYQTLTPVQSQVIEAGAHGRDLLVSAQTGSGKTVAFGLAMADELLADGRLPFASAPLALIVAPTRELALQVSRELGWLYAATGARIATCVGGMDASRERRALNQGVHIVVGTPGRLRDHLERGALDLAALRVAVLDEADEMLDMGFREDLEEILDATPETRRTLLFSATIPKPIAQLAKRYQRDALRISTVGEDRGHGDIAYQVVTVAPADIESAVINLLRLHDAETAMLFCATRDNVRRLHARLVNRGFAAVALSGEHSQNERNQALQALRDRRARVCVATDVAARGIDLPSLSLVVHVEIPRDAETLQHRSGRTGRAGKKGTAVLIVPYPRRRRVDAMLRGARIDAEWTGAPTADDVRARDRERLIEALLAPIEHDEEDIELGRRLLAERAPEEIAAALVRAHRATMPLPEELIDNGPPPRRERGERAEREPRERGGHRDGFDDSVWFRLNIGRRHNADPRWILPLLCRRGHVTKHEIGAIRIGPNETLFNIPLAIADRFAEAVERSANKDGEDDNGVAITPAPGGATWPPRREGGPRKDGPRKPHGKPGGFKAKPFGKGKPRAPR</sequence>
<dbReference type="PANTHER" id="PTHR47959:SF1">
    <property type="entry name" value="ATP-DEPENDENT RNA HELICASE DBPA"/>
    <property type="match status" value="1"/>
</dbReference>
<dbReference type="Gene3D" id="3.30.70.330">
    <property type="match status" value="1"/>
</dbReference>
<feature type="domain" description="Helicase C-terminal" evidence="9">
    <location>
        <begin position="228"/>
        <end position="407"/>
    </location>
</feature>
<evidence type="ECO:0000256" key="4">
    <source>
        <dbReference type="ARBA" id="ARBA00022840"/>
    </source>
</evidence>
<keyword evidence="11" id="KW-1185">Reference proteome</keyword>
<name>A0AA86L2L4_9SPHN</name>
<dbReference type="Proteomes" id="UP000058599">
    <property type="component" value="Chromosome"/>
</dbReference>
<evidence type="ECO:0000313" key="10">
    <source>
        <dbReference type="EMBL" id="AMG73523.1"/>
    </source>
</evidence>
<comment type="similarity">
    <text evidence="5 6">Belongs to the DEAD box helicase family.</text>
</comment>
<dbReference type="PANTHER" id="PTHR47959">
    <property type="entry name" value="ATP-DEPENDENT RNA HELICASE RHLE-RELATED"/>
    <property type="match status" value="1"/>
</dbReference>
<evidence type="ECO:0000256" key="3">
    <source>
        <dbReference type="ARBA" id="ARBA00022806"/>
    </source>
</evidence>
<keyword evidence="4 6" id="KW-0067">ATP-binding</keyword>
<dbReference type="SUPFAM" id="SSF52540">
    <property type="entry name" value="P-loop containing nucleoside triphosphate hydrolases"/>
    <property type="match status" value="1"/>
</dbReference>
<dbReference type="GO" id="GO:0003676">
    <property type="term" value="F:nucleic acid binding"/>
    <property type="evidence" value="ECO:0007669"/>
    <property type="project" value="InterPro"/>
</dbReference>
<evidence type="ECO:0000259" key="8">
    <source>
        <dbReference type="PROSITE" id="PS51192"/>
    </source>
</evidence>
<evidence type="ECO:0000256" key="6">
    <source>
        <dbReference type="RuleBase" id="RU000492"/>
    </source>
</evidence>
<dbReference type="PROSITE" id="PS51194">
    <property type="entry name" value="HELICASE_CTER"/>
    <property type="match status" value="1"/>
</dbReference>
<evidence type="ECO:0000256" key="1">
    <source>
        <dbReference type="ARBA" id="ARBA00022741"/>
    </source>
</evidence>
<dbReference type="CDD" id="cd18787">
    <property type="entry name" value="SF2_C_DEAD"/>
    <property type="match status" value="1"/>
</dbReference>
<dbReference type="EMBL" id="CP012199">
    <property type="protein sequence ID" value="AMG73523.1"/>
    <property type="molecule type" value="Genomic_DNA"/>
</dbReference>
<dbReference type="RefSeq" id="WP_067181455.1">
    <property type="nucleotide sequence ID" value="NZ_CP012199.1"/>
</dbReference>
<evidence type="ECO:0000256" key="2">
    <source>
        <dbReference type="ARBA" id="ARBA00022801"/>
    </source>
</evidence>
<keyword evidence="1 6" id="KW-0547">Nucleotide-binding</keyword>
<feature type="region of interest" description="Disordered" evidence="7">
    <location>
        <begin position="526"/>
        <end position="585"/>
    </location>
</feature>
<feature type="compositionally biased region" description="Basic and acidic residues" evidence="7">
    <location>
        <begin position="550"/>
        <end position="562"/>
    </location>
</feature>
<accession>A0AA86L2L4</accession>
<dbReference type="Gene3D" id="3.40.50.300">
    <property type="entry name" value="P-loop containing nucleotide triphosphate hydrolases"/>
    <property type="match status" value="2"/>
</dbReference>
<dbReference type="Pfam" id="PF03880">
    <property type="entry name" value="DbpA"/>
    <property type="match status" value="1"/>
</dbReference>
<evidence type="ECO:0000256" key="7">
    <source>
        <dbReference type="SAM" id="MobiDB-lite"/>
    </source>
</evidence>
<dbReference type="InterPro" id="IPR001650">
    <property type="entry name" value="Helicase_C-like"/>
</dbReference>
<dbReference type="Pfam" id="PF00270">
    <property type="entry name" value="DEAD"/>
    <property type="match status" value="1"/>
</dbReference>
<dbReference type="InterPro" id="IPR011545">
    <property type="entry name" value="DEAD/DEAH_box_helicase_dom"/>
</dbReference>
<dbReference type="EC" id="3.6.4.13" evidence="10"/>
<dbReference type="InterPro" id="IPR000629">
    <property type="entry name" value="RNA-helicase_DEAD-box_CS"/>
</dbReference>
<dbReference type="KEGG" id="sgi:SGRAN_1130"/>
<dbReference type="InterPro" id="IPR005580">
    <property type="entry name" value="DbpA/CsdA_RNA-bd_dom"/>
</dbReference>
<feature type="region of interest" description="Disordered" evidence="7">
    <location>
        <begin position="427"/>
        <end position="459"/>
    </location>
</feature>
<protein>
    <submittedName>
        <fullName evidence="10">ATP-dependent RNA helicase CshA</fullName>
        <ecNumber evidence="10">3.6.4.13</ecNumber>
    </submittedName>
</protein>
<dbReference type="PROSITE" id="PS51192">
    <property type="entry name" value="HELICASE_ATP_BIND_1"/>
    <property type="match status" value="1"/>
</dbReference>
<proteinExistence type="inferred from homology"/>
<dbReference type="InterPro" id="IPR050079">
    <property type="entry name" value="DEAD_box_RNA_helicase"/>
</dbReference>